<reference evidence="2 3" key="1">
    <citation type="submission" date="2018-05" db="EMBL/GenBank/DDBJ databases">
        <title>Micromonosporas from Atacama Desert.</title>
        <authorList>
            <person name="Carro L."/>
            <person name="Golinska P."/>
            <person name="Klenk H.-P."/>
            <person name="Goodfellow M."/>
        </authorList>
    </citation>
    <scope>NUCLEOTIDE SEQUENCE [LARGE SCALE GENOMIC DNA]</scope>
    <source>
        <strain evidence="2 3">4G51</strain>
    </source>
</reference>
<protein>
    <submittedName>
        <fullName evidence="2">Uncharacterized protein</fullName>
    </submittedName>
</protein>
<gene>
    <name evidence="2" type="ORF">DKT69_33600</name>
</gene>
<organism evidence="2 3">
    <name type="scientific">Micromonospora sicca</name>
    <dbReference type="NCBI Taxonomy" id="2202420"/>
    <lineage>
        <taxon>Bacteria</taxon>
        <taxon>Bacillati</taxon>
        <taxon>Actinomycetota</taxon>
        <taxon>Actinomycetes</taxon>
        <taxon>Micromonosporales</taxon>
        <taxon>Micromonosporaceae</taxon>
        <taxon>Micromonospora</taxon>
    </lineage>
</organism>
<evidence type="ECO:0000256" key="1">
    <source>
        <dbReference type="SAM" id="MobiDB-lite"/>
    </source>
</evidence>
<feature type="region of interest" description="Disordered" evidence="1">
    <location>
        <begin position="1"/>
        <end position="37"/>
    </location>
</feature>
<evidence type="ECO:0000313" key="3">
    <source>
        <dbReference type="Proteomes" id="UP000246050"/>
    </source>
</evidence>
<proteinExistence type="predicted"/>
<name>A0A317CZH4_9ACTN</name>
<dbReference type="Proteomes" id="UP000246050">
    <property type="component" value="Unassembled WGS sequence"/>
</dbReference>
<dbReference type="EMBL" id="QGKS01000450">
    <property type="protein sequence ID" value="PWR08011.1"/>
    <property type="molecule type" value="Genomic_DNA"/>
</dbReference>
<feature type="compositionally biased region" description="Basic and acidic residues" evidence="1">
    <location>
        <begin position="14"/>
        <end position="37"/>
    </location>
</feature>
<accession>A0A317CZH4</accession>
<dbReference type="AlphaFoldDB" id="A0A317CZH4"/>
<comment type="caution">
    <text evidence="2">The sequence shown here is derived from an EMBL/GenBank/DDBJ whole genome shotgun (WGS) entry which is preliminary data.</text>
</comment>
<evidence type="ECO:0000313" key="2">
    <source>
        <dbReference type="EMBL" id="PWR08011.1"/>
    </source>
</evidence>
<sequence length="188" mass="21082">MRGAGHGEVLPPRFLREPRQGQHQLTEHRVPGHGLLKPEHPVGMDQDIHQIAGREVQTWLNKVAKTCQCCAQGKGWDKPCTTHGEPFCEGCRDHHDINLVIDKQLQRVRGRLLHRATKTEESDAPLPLPTICVTALRHRHRQQETAKEKAGDAWHDTGSSARASINEGSCTSLLYKTRKAIRKIPNGL</sequence>